<dbReference type="InterPro" id="IPR002347">
    <property type="entry name" value="SDR_fam"/>
</dbReference>
<name>A0A1X0BA73_9MYCO</name>
<feature type="domain" description="Ketoreductase" evidence="3">
    <location>
        <begin position="4"/>
        <end position="189"/>
    </location>
</feature>
<comment type="similarity">
    <text evidence="1">Belongs to the short-chain dehydrogenases/reductases (SDR) family.</text>
</comment>
<keyword evidence="2" id="KW-0560">Oxidoreductase</keyword>
<dbReference type="OrthoDB" id="4380821at2"/>
<evidence type="ECO:0000313" key="5">
    <source>
        <dbReference type="Proteomes" id="UP000192448"/>
    </source>
</evidence>
<dbReference type="Gene3D" id="3.40.50.720">
    <property type="entry name" value="NAD(P)-binding Rossmann-like Domain"/>
    <property type="match status" value="1"/>
</dbReference>
<keyword evidence="5" id="KW-1185">Reference proteome</keyword>
<evidence type="ECO:0000313" key="4">
    <source>
        <dbReference type="EMBL" id="ORA39214.1"/>
    </source>
</evidence>
<dbReference type="EMBL" id="MVHF01000002">
    <property type="protein sequence ID" value="ORA39214.1"/>
    <property type="molecule type" value="Genomic_DNA"/>
</dbReference>
<dbReference type="STRING" id="1927124.BST13_02820"/>
<protein>
    <recommendedName>
        <fullName evidence="3">Ketoreductase domain-containing protein</fullName>
    </recommendedName>
</protein>
<dbReference type="SMART" id="SM00822">
    <property type="entry name" value="PKS_KR"/>
    <property type="match status" value="1"/>
</dbReference>
<comment type="caution">
    <text evidence="4">The sequence shown here is derived from an EMBL/GenBank/DDBJ whole genome shotgun (WGS) entry which is preliminary data.</text>
</comment>
<accession>A0A1X0BA73</accession>
<dbReference type="InterPro" id="IPR020904">
    <property type="entry name" value="Sc_DH/Rdtase_CS"/>
</dbReference>
<dbReference type="PROSITE" id="PS00061">
    <property type="entry name" value="ADH_SHORT"/>
    <property type="match status" value="1"/>
</dbReference>
<evidence type="ECO:0000259" key="3">
    <source>
        <dbReference type="SMART" id="SM00822"/>
    </source>
</evidence>
<dbReference type="RefSeq" id="WP_083160396.1">
    <property type="nucleotide sequence ID" value="NZ_MVHF01000002.1"/>
</dbReference>
<proteinExistence type="inferred from homology"/>
<dbReference type="Pfam" id="PF13561">
    <property type="entry name" value="adh_short_C2"/>
    <property type="match status" value="1"/>
</dbReference>
<dbReference type="PRINTS" id="PR00081">
    <property type="entry name" value="GDHRDH"/>
</dbReference>
<organism evidence="4 5">
    <name type="scientific">Mycobacterium aquaticum</name>
    <dbReference type="NCBI Taxonomy" id="1927124"/>
    <lineage>
        <taxon>Bacteria</taxon>
        <taxon>Bacillati</taxon>
        <taxon>Actinomycetota</taxon>
        <taxon>Actinomycetes</taxon>
        <taxon>Mycobacteriales</taxon>
        <taxon>Mycobacteriaceae</taxon>
        <taxon>Mycobacterium</taxon>
    </lineage>
</organism>
<sequence>MSGQRVLLTGATSAIGVSIAERLRRGGARIALTGPADEHNQALADRADVVLLDVDERDPKQVRESVCAAVDRLGGLDALVIATGVMCKGPLAETPDADWDELLETNVFAPFAYATECLPALRDAGGGSIVIVSSAAALWPDTGAGAYAVTKRSLVMLAEMLAMEGARHGVRVNSVCPDDTSVLIAADGNGEAQDANATPTQFRPPLGRLVQPADVAGAVGYFLSEAAAFCTGASLAVDGGMRAAARAWAVAAV</sequence>
<dbReference type="CDD" id="cd05233">
    <property type="entry name" value="SDR_c"/>
    <property type="match status" value="1"/>
</dbReference>
<reference evidence="4 5" key="1">
    <citation type="submission" date="2017-02" db="EMBL/GenBank/DDBJ databases">
        <title>The new phylogeny of genus Mycobacterium.</title>
        <authorList>
            <person name="Tortoli E."/>
            <person name="Trovato A."/>
            <person name="Cirillo D.M."/>
        </authorList>
    </citation>
    <scope>NUCLEOTIDE SEQUENCE [LARGE SCALE GENOMIC DNA]</scope>
    <source>
        <strain evidence="4 5">RW6</strain>
    </source>
</reference>
<dbReference type="InterPro" id="IPR057326">
    <property type="entry name" value="KR_dom"/>
</dbReference>
<dbReference type="SUPFAM" id="SSF51735">
    <property type="entry name" value="NAD(P)-binding Rossmann-fold domains"/>
    <property type="match status" value="1"/>
</dbReference>
<gene>
    <name evidence="4" type="ORF">BST13_02820</name>
</gene>
<dbReference type="Proteomes" id="UP000192448">
    <property type="component" value="Unassembled WGS sequence"/>
</dbReference>
<dbReference type="AlphaFoldDB" id="A0A1X0BA73"/>
<dbReference type="InterPro" id="IPR036291">
    <property type="entry name" value="NAD(P)-bd_dom_sf"/>
</dbReference>
<dbReference type="PANTHER" id="PTHR43669:SF3">
    <property type="entry name" value="ALCOHOL DEHYDROGENASE, PUTATIVE (AFU_ORTHOLOGUE AFUA_3G03445)-RELATED"/>
    <property type="match status" value="1"/>
</dbReference>
<dbReference type="FunFam" id="3.40.50.720:FF:000084">
    <property type="entry name" value="Short-chain dehydrogenase reductase"/>
    <property type="match status" value="1"/>
</dbReference>
<evidence type="ECO:0000256" key="1">
    <source>
        <dbReference type="ARBA" id="ARBA00006484"/>
    </source>
</evidence>
<dbReference type="GO" id="GO:0016491">
    <property type="term" value="F:oxidoreductase activity"/>
    <property type="evidence" value="ECO:0007669"/>
    <property type="project" value="UniProtKB-KW"/>
</dbReference>
<evidence type="ECO:0000256" key="2">
    <source>
        <dbReference type="ARBA" id="ARBA00023002"/>
    </source>
</evidence>
<dbReference type="PANTHER" id="PTHR43669">
    <property type="entry name" value="5-KETO-D-GLUCONATE 5-REDUCTASE"/>
    <property type="match status" value="1"/>
</dbReference>